<keyword evidence="4 7" id="KW-1133">Transmembrane helix</keyword>
<keyword evidence="3 7" id="KW-0812">Transmembrane</keyword>
<evidence type="ECO:0000256" key="2">
    <source>
        <dbReference type="ARBA" id="ARBA00005648"/>
    </source>
</evidence>
<dbReference type="PANTHER" id="PTHR10984:SF30">
    <property type="entry name" value="ENDOPLASMIC RETICULUM-GOLGI INTERMEDIATE COMPARTMENT PROTEIN 2"/>
    <property type="match status" value="1"/>
</dbReference>
<organism evidence="10 11">
    <name type="scientific">Mesorhabditis spiculigera</name>
    <dbReference type="NCBI Taxonomy" id="96644"/>
    <lineage>
        <taxon>Eukaryota</taxon>
        <taxon>Metazoa</taxon>
        <taxon>Ecdysozoa</taxon>
        <taxon>Nematoda</taxon>
        <taxon>Chromadorea</taxon>
        <taxon>Rhabditida</taxon>
        <taxon>Rhabditina</taxon>
        <taxon>Rhabditomorpha</taxon>
        <taxon>Rhabditoidea</taxon>
        <taxon>Rhabditidae</taxon>
        <taxon>Mesorhabditinae</taxon>
        <taxon>Mesorhabditis</taxon>
    </lineage>
</organism>
<dbReference type="GO" id="GO:0006888">
    <property type="term" value="P:endoplasmic reticulum to Golgi vesicle-mediated transport"/>
    <property type="evidence" value="ECO:0007669"/>
    <property type="project" value="TreeGrafter"/>
</dbReference>
<dbReference type="InterPro" id="IPR045888">
    <property type="entry name" value="Erv"/>
</dbReference>
<reference evidence="10" key="1">
    <citation type="submission" date="2023-06" db="EMBL/GenBank/DDBJ databases">
        <authorList>
            <person name="Delattre M."/>
        </authorList>
    </citation>
    <scope>NUCLEOTIDE SEQUENCE</scope>
    <source>
        <strain evidence="10">AF72</strain>
    </source>
</reference>
<evidence type="ECO:0000313" key="10">
    <source>
        <dbReference type="EMBL" id="CAJ0569291.1"/>
    </source>
</evidence>
<feature type="coiled-coil region" evidence="6">
    <location>
        <begin position="157"/>
        <end position="196"/>
    </location>
</feature>
<comment type="subcellular location">
    <subcellularLocation>
        <location evidence="1">Endoplasmic reticulum-Golgi intermediate compartment membrane</location>
        <topology evidence="1">Multi-pass membrane protein</topology>
    </subcellularLocation>
</comment>
<dbReference type="Pfam" id="PF07970">
    <property type="entry name" value="COPIIcoated_ERV"/>
    <property type="match status" value="1"/>
</dbReference>
<dbReference type="InterPro" id="IPR039542">
    <property type="entry name" value="Erv_N"/>
</dbReference>
<feature type="non-terminal residue" evidence="10">
    <location>
        <position position="1"/>
    </location>
</feature>
<dbReference type="Pfam" id="PF13850">
    <property type="entry name" value="ERGIC_N"/>
    <property type="match status" value="1"/>
</dbReference>
<evidence type="ECO:0000259" key="9">
    <source>
        <dbReference type="Pfam" id="PF13850"/>
    </source>
</evidence>
<dbReference type="GO" id="GO:0033116">
    <property type="term" value="C:endoplasmic reticulum-Golgi intermediate compartment membrane"/>
    <property type="evidence" value="ECO:0007669"/>
    <property type="project" value="UniProtKB-SubCell"/>
</dbReference>
<evidence type="ECO:0000256" key="1">
    <source>
        <dbReference type="ARBA" id="ARBA00004457"/>
    </source>
</evidence>
<dbReference type="Proteomes" id="UP001177023">
    <property type="component" value="Unassembled WGS sequence"/>
</dbReference>
<dbReference type="GO" id="GO:0006890">
    <property type="term" value="P:retrograde vesicle-mediated transport, Golgi to endoplasmic reticulum"/>
    <property type="evidence" value="ECO:0007669"/>
    <property type="project" value="TreeGrafter"/>
</dbReference>
<dbReference type="EMBL" id="CATQJA010001996">
    <property type="protein sequence ID" value="CAJ0569291.1"/>
    <property type="molecule type" value="Genomic_DNA"/>
</dbReference>
<comment type="similarity">
    <text evidence="2">Belongs to the ERGIC family.</text>
</comment>
<protein>
    <submittedName>
        <fullName evidence="10">Uncharacterized protein</fullName>
    </submittedName>
</protein>
<name>A0AA36FVM2_9BILA</name>
<evidence type="ECO:0000313" key="11">
    <source>
        <dbReference type="Proteomes" id="UP001177023"/>
    </source>
</evidence>
<accession>A0AA36FVM2</accession>
<evidence type="ECO:0000256" key="3">
    <source>
        <dbReference type="ARBA" id="ARBA00022692"/>
    </source>
</evidence>
<dbReference type="PANTHER" id="PTHR10984">
    <property type="entry name" value="ENDOPLASMIC RETICULUM-GOLGI INTERMEDIATE COMPARTMENT PROTEIN"/>
    <property type="match status" value="1"/>
</dbReference>
<evidence type="ECO:0000256" key="5">
    <source>
        <dbReference type="ARBA" id="ARBA00023136"/>
    </source>
</evidence>
<dbReference type="GO" id="GO:0030134">
    <property type="term" value="C:COPII-coated ER to Golgi transport vesicle"/>
    <property type="evidence" value="ECO:0007669"/>
    <property type="project" value="TreeGrafter"/>
</dbReference>
<keyword evidence="11" id="KW-1185">Reference proteome</keyword>
<feature type="domain" description="Endoplasmic reticulum vesicle transporter N-terminal" evidence="9">
    <location>
        <begin position="19"/>
        <end position="99"/>
    </location>
</feature>
<evidence type="ECO:0000256" key="7">
    <source>
        <dbReference type="SAM" id="Phobius"/>
    </source>
</evidence>
<dbReference type="GO" id="GO:0005783">
    <property type="term" value="C:endoplasmic reticulum"/>
    <property type="evidence" value="ECO:0007669"/>
    <property type="project" value="TreeGrafter"/>
</dbReference>
<comment type="caution">
    <text evidence="10">The sequence shown here is derived from an EMBL/GenBank/DDBJ whole genome shotgun (WGS) entry which is preliminary data.</text>
</comment>
<proteinExistence type="inferred from homology"/>
<evidence type="ECO:0000259" key="8">
    <source>
        <dbReference type="Pfam" id="PF07970"/>
    </source>
</evidence>
<gene>
    <name evidence="10" type="ORF">MSPICULIGERA_LOCUS7774</name>
</gene>
<dbReference type="InterPro" id="IPR012936">
    <property type="entry name" value="Erv_C"/>
</dbReference>
<keyword evidence="6" id="KW-0175">Coiled coil</keyword>
<feature type="transmembrane region" description="Helical" evidence="7">
    <location>
        <begin position="41"/>
        <end position="63"/>
    </location>
</feature>
<evidence type="ECO:0000256" key="4">
    <source>
        <dbReference type="ARBA" id="ARBA00022989"/>
    </source>
</evidence>
<dbReference type="AlphaFoldDB" id="A0AA36FVM2"/>
<feature type="domain" description="Endoplasmic reticulum vesicle transporter C-terminal" evidence="8">
    <location>
        <begin position="229"/>
        <end position="395"/>
    </location>
</feature>
<keyword evidence="5 7" id="KW-0472">Membrane</keyword>
<sequence>METTLRQRRPKEGITKLVEDLDFFTKVVDNVKEEKRAGSGLLSIVSFLIIFALVFGELTTHFFGRKEYKYSFDVDTDYDEMPNLEFDMVVATPCNSLHITNTAEPENDKARGFFPDQAQNVIKQDPTRFDFTDEEQMYWTILRHAHDNMNKNAMRGLEELQYIDDDVEDKLEEIADEKQKAEAEAIKADRQKLDKEHGHPHHGGGGGNIVFMVGNGMGMFQIMANNGADEGSACRVHGKFPVRKGKEQKLVMTIGSGINIGGMFAHVEGMGGQGNVSHRIERFVFGRRINGLVSPLSGGEQISESGKDLYRYFIKIVPTKIYNGLFGGFTMAYQYSVTFLKKETKTDEHAHGGILFEYEFTATVIEIRQIIRSWLQLLLRICAVVGGVYATSSLVHSFVASIFCLTFGAPDQKPLINNNDQIDDKTRMTLLTDTNILVH</sequence>
<evidence type="ECO:0000256" key="6">
    <source>
        <dbReference type="SAM" id="Coils"/>
    </source>
</evidence>